<keyword evidence="4" id="KW-0808">Transferase</keyword>
<dbReference type="SUPFAM" id="SSF51971">
    <property type="entry name" value="Nucleotide-binding domain"/>
    <property type="match status" value="1"/>
</dbReference>
<evidence type="ECO:0000256" key="5">
    <source>
        <dbReference type="ARBA" id="ARBA00022691"/>
    </source>
</evidence>
<dbReference type="EMBL" id="JDVG02000161">
    <property type="protein sequence ID" value="KFB73796.1"/>
    <property type="molecule type" value="Genomic_DNA"/>
</dbReference>
<dbReference type="GO" id="GO:0032259">
    <property type="term" value="P:methylation"/>
    <property type="evidence" value="ECO:0007669"/>
    <property type="project" value="UniProtKB-KW"/>
</dbReference>
<evidence type="ECO:0000256" key="1">
    <source>
        <dbReference type="ARBA" id="ARBA00022490"/>
    </source>
</evidence>
<evidence type="ECO:0000256" key="2">
    <source>
        <dbReference type="ARBA" id="ARBA00022603"/>
    </source>
</evidence>
<evidence type="ECO:0000256" key="4">
    <source>
        <dbReference type="ARBA" id="ARBA00022679"/>
    </source>
</evidence>
<evidence type="ECO:0000313" key="11">
    <source>
        <dbReference type="EMBL" id="KFB73796.1"/>
    </source>
</evidence>
<keyword evidence="6" id="KW-0819">tRNA processing</keyword>
<dbReference type="PANTHER" id="PTHR13847:SF283">
    <property type="entry name" value="TRNA 5-METHYLAMINOMETHYL-2-THIOURIDINE BIOSYNTHESIS BIFUNCTIONAL PROTEIN MNMC"/>
    <property type="match status" value="1"/>
</dbReference>
<dbReference type="InterPro" id="IPR006076">
    <property type="entry name" value="FAD-dep_OxRdtase"/>
</dbReference>
<reference evidence="11 12" key="1">
    <citation type="submission" date="2014-02" db="EMBL/GenBank/DDBJ databases">
        <title>Expanding our view of genomic diversity in Candidatus Accumulibacter clades.</title>
        <authorList>
            <person name="Skennerton C.T."/>
            <person name="Barr J.J."/>
            <person name="Slater F.R."/>
            <person name="Bond P.L."/>
            <person name="Tyson G.W."/>
        </authorList>
    </citation>
    <scope>NUCLEOTIDE SEQUENCE [LARGE SCALE GENOMIC DNA]</scope>
    <source>
        <strain evidence="12">BA-91</strain>
    </source>
</reference>
<keyword evidence="7" id="KW-0274">FAD</keyword>
<dbReference type="InterPro" id="IPR036188">
    <property type="entry name" value="FAD/NAD-bd_sf"/>
</dbReference>
<dbReference type="GO" id="GO:0005737">
    <property type="term" value="C:cytoplasm"/>
    <property type="evidence" value="ECO:0007669"/>
    <property type="project" value="TreeGrafter"/>
</dbReference>
<organism evidence="11 12">
    <name type="scientific">Candidatus Accumulibacter phosphatis</name>
    <dbReference type="NCBI Taxonomy" id="327160"/>
    <lineage>
        <taxon>Bacteria</taxon>
        <taxon>Pseudomonadati</taxon>
        <taxon>Pseudomonadota</taxon>
        <taxon>Betaproteobacteria</taxon>
        <taxon>Candidatus Accumulibacter</taxon>
    </lineage>
</organism>
<keyword evidence="3" id="KW-0285">Flavoprotein</keyword>
<dbReference type="Pfam" id="PF01266">
    <property type="entry name" value="DAO"/>
    <property type="match status" value="1"/>
</dbReference>
<gene>
    <name evidence="11" type="primary">mnmC</name>
    <name evidence="11" type="ORF">AW09_000944</name>
</gene>
<keyword evidence="9" id="KW-0511">Multifunctional enzyme</keyword>
<accession>A0A080LYH5</accession>
<dbReference type="Proteomes" id="UP000020077">
    <property type="component" value="Unassembled WGS sequence"/>
</dbReference>
<protein>
    <submittedName>
        <fullName evidence="11">tRNA 5-methylaminomethyl-2-thiouridine biosynthesis bifunctional protein MnmC</fullName>
    </submittedName>
</protein>
<proteinExistence type="predicted"/>
<keyword evidence="5" id="KW-0949">S-adenosyl-L-methionine</keyword>
<feature type="domain" description="FAD dependent oxidoreductase" evidence="10">
    <location>
        <begin position="2"/>
        <end position="119"/>
    </location>
</feature>
<evidence type="ECO:0000256" key="6">
    <source>
        <dbReference type="ARBA" id="ARBA00022694"/>
    </source>
</evidence>
<evidence type="ECO:0000259" key="10">
    <source>
        <dbReference type="Pfam" id="PF01266"/>
    </source>
</evidence>
<evidence type="ECO:0000256" key="9">
    <source>
        <dbReference type="ARBA" id="ARBA00023268"/>
    </source>
</evidence>
<comment type="caution">
    <text evidence="11">The sequence shown here is derived from an EMBL/GenBank/DDBJ whole genome shotgun (WGS) entry which is preliminary data.</text>
</comment>
<sequence length="160" mass="17119">MTPAIEGLRCAGATFCVDNQESALRQADHAENLAKLDFILPGYSQRIDPAQLGGRVGFRPLSPDRLPMIGALADATAIDPAYPSRLLAAMPRLPGLYLINGFGARGIVWSALAGELLACLITGAPLPLADDLVSAVDPGRFLLRGRSQRWRSDSAPRIDR</sequence>
<keyword evidence="8" id="KW-0560">Oxidoreductase</keyword>
<dbReference type="GO" id="GO:0016491">
    <property type="term" value="F:oxidoreductase activity"/>
    <property type="evidence" value="ECO:0007669"/>
    <property type="project" value="UniProtKB-KW"/>
</dbReference>
<dbReference type="GO" id="GO:0008168">
    <property type="term" value="F:methyltransferase activity"/>
    <property type="evidence" value="ECO:0007669"/>
    <property type="project" value="UniProtKB-KW"/>
</dbReference>
<dbReference type="GO" id="GO:0008033">
    <property type="term" value="P:tRNA processing"/>
    <property type="evidence" value="ECO:0007669"/>
    <property type="project" value="UniProtKB-KW"/>
</dbReference>
<evidence type="ECO:0000256" key="3">
    <source>
        <dbReference type="ARBA" id="ARBA00022630"/>
    </source>
</evidence>
<evidence type="ECO:0000313" key="12">
    <source>
        <dbReference type="Proteomes" id="UP000020077"/>
    </source>
</evidence>
<evidence type="ECO:0000256" key="8">
    <source>
        <dbReference type="ARBA" id="ARBA00023002"/>
    </source>
</evidence>
<name>A0A080LYH5_9PROT</name>
<keyword evidence="2" id="KW-0489">Methyltransferase</keyword>
<dbReference type="PANTHER" id="PTHR13847">
    <property type="entry name" value="SARCOSINE DEHYDROGENASE-RELATED"/>
    <property type="match status" value="1"/>
</dbReference>
<evidence type="ECO:0000256" key="7">
    <source>
        <dbReference type="ARBA" id="ARBA00022827"/>
    </source>
</evidence>
<dbReference type="AlphaFoldDB" id="A0A080LYH5"/>
<keyword evidence="1" id="KW-0963">Cytoplasm</keyword>
<dbReference type="Gene3D" id="3.50.50.60">
    <property type="entry name" value="FAD/NAD(P)-binding domain"/>
    <property type="match status" value="1"/>
</dbReference>